<evidence type="ECO:0000313" key="16">
    <source>
        <dbReference type="Proteomes" id="UP000824088"/>
    </source>
</evidence>
<keyword evidence="10" id="KW-0482">Metalloprotease</keyword>
<keyword evidence="9 13" id="KW-1133">Transmembrane helix</keyword>
<evidence type="ECO:0000256" key="10">
    <source>
        <dbReference type="ARBA" id="ARBA00023049"/>
    </source>
</evidence>
<keyword evidence="4" id="KW-0645">Protease</keyword>
<dbReference type="EMBL" id="DVMN01000057">
    <property type="protein sequence ID" value="HIU21248.1"/>
    <property type="molecule type" value="Genomic_DNA"/>
</dbReference>
<dbReference type="GO" id="GO:0008237">
    <property type="term" value="F:metallopeptidase activity"/>
    <property type="evidence" value="ECO:0007669"/>
    <property type="project" value="UniProtKB-KW"/>
</dbReference>
<evidence type="ECO:0000256" key="9">
    <source>
        <dbReference type="ARBA" id="ARBA00022989"/>
    </source>
</evidence>
<protein>
    <recommendedName>
        <fullName evidence="14">Peptidase M50 domain-containing protein</fullName>
    </recommendedName>
</protein>
<sequence>MKFRVHPLFYALALLLVLFGQAAAFVWAFAAVCLHEAGHALAARARGYVLKNLTLLPYGAQMSAEEEMDGVSCVIVGLAGPAANLFFAVLTLGLWWLFPGIYPFTRWFFTANVAIALFNLLPVYPLDGSRVALGLARNRLKAVKGMQTAGICVSIVLFVLFAVSFFLRAASFSIGVAAVFLFYGAAFAAGRDSYVSVLAAGRKNYGAGVRERQVVVSEDAPLVRLFHHVDGRSVTTFRVVRENGGDPDAPPQALYTLTEPQLRALAASGKLSRSVERCVRESGAPVGGHALPPGSAGRKLP</sequence>
<dbReference type="Proteomes" id="UP000824088">
    <property type="component" value="Unassembled WGS sequence"/>
</dbReference>
<reference evidence="15" key="1">
    <citation type="submission" date="2020-10" db="EMBL/GenBank/DDBJ databases">
        <authorList>
            <person name="Gilroy R."/>
        </authorList>
    </citation>
    <scope>NUCLEOTIDE SEQUENCE</scope>
    <source>
        <strain evidence="15">1063</strain>
    </source>
</reference>
<evidence type="ECO:0000256" key="4">
    <source>
        <dbReference type="ARBA" id="ARBA00022670"/>
    </source>
</evidence>
<keyword evidence="11 13" id="KW-0472">Membrane</keyword>
<feature type="transmembrane region" description="Helical" evidence="13">
    <location>
        <begin position="71"/>
        <end position="98"/>
    </location>
</feature>
<comment type="similarity">
    <text evidence="3">Belongs to the peptidase M50B family.</text>
</comment>
<evidence type="ECO:0000256" key="13">
    <source>
        <dbReference type="SAM" id="Phobius"/>
    </source>
</evidence>
<evidence type="ECO:0000256" key="8">
    <source>
        <dbReference type="ARBA" id="ARBA00022833"/>
    </source>
</evidence>
<evidence type="ECO:0000256" key="12">
    <source>
        <dbReference type="SAM" id="MobiDB-lite"/>
    </source>
</evidence>
<dbReference type="PANTHER" id="PTHR39188:SF3">
    <property type="entry name" value="STAGE IV SPORULATION PROTEIN FB"/>
    <property type="match status" value="1"/>
</dbReference>
<dbReference type="Pfam" id="PF02163">
    <property type="entry name" value="Peptidase_M50"/>
    <property type="match status" value="1"/>
</dbReference>
<feature type="domain" description="Peptidase M50" evidence="14">
    <location>
        <begin position="100"/>
        <end position="162"/>
    </location>
</feature>
<dbReference type="InterPro" id="IPR008915">
    <property type="entry name" value="Peptidase_M50"/>
</dbReference>
<evidence type="ECO:0000256" key="3">
    <source>
        <dbReference type="ARBA" id="ARBA00007931"/>
    </source>
</evidence>
<feature type="transmembrane region" description="Helical" evidence="13">
    <location>
        <begin position="172"/>
        <end position="190"/>
    </location>
</feature>
<dbReference type="GO" id="GO:0046872">
    <property type="term" value="F:metal ion binding"/>
    <property type="evidence" value="ECO:0007669"/>
    <property type="project" value="UniProtKB-KW"/>
</dbReference>
<reference evidence="15" key="2">
    <citation type="journal article" date="2021" name="PeerJ">
        <title>Extensive microbial diversity within the chicken gut microbiome revealed by metagenomics and culture.</title>
        <authorList>
            <person name="Gilroy R."/>
            <person name="Ravi A."/>
            <person name="Getino M."/>
            <person name="Pursley I."/>
            <person name="Horton D.L."/>
            <person name="Alikhan N.F."/>
            <person name="Baker D."/>
            <person name="Gharbi K."/>
            <person name="Hall N."/>
            <person name="Watson M."/>
            <person name="Adriaenssens E.M."/>
            <person name="Foster-Nyarko E."/>
            <person name="Jarju S."/>
            <person name="Secka A."/>
            <person name="Antonio M."/>
            <person name="Oren A."/>
            <person name="Chaudhuri R.R."/>
            <person name="La Ragione R."/>
            <person name="Hildebrand F."/>
            <person name="Pallen M.J."/>
        </authorList>
    </citation>
    <scope>NUCLEOTIDE SEQUENCE</scope>
    <source>
        <strain evidence="15">1063</strain>
    </source>
</reference>
<proteinExistence type="inferred from homology"/>
<evidence type="ECO:0000256" key="7">
    <source>
        <dbReference type="ARBA" id="ARBA00022801"/>
    </source>
</evidence>
<evidence type="ECO:0000256" key="11">
    <source>
        <dbReference type="ARBA" id="ARBA00023136"/>
    </source>
</evidence>
<keyword evidence="7" id="KW-0378">Hydrolase</keyword>
<evidence type="ECO:0000256" key="6">
    <source>
        <dbReference type="ARBA" id="ARBA00022723"/>
    </source>
</evidence>
<dbReference type="PANTHER" id="PTHR39188">
    <property type="entry name" value="MEMBRANE-ASSOCIATED ZINC METALLOPROTEASE M50B"/>
    <property type="match status" value="1"/>
</dbReference>
<gene>
    <name evidence="15" type="ORF">IAD51_03275</name>
</gene>
<evidence type="ECO:0000256" key="2">
    <source>
        <dbReference type="ARBA" id="ARBA00004141"/>
    </source>
</evidence>
<evidence type="ECO:0000259" key="14">
    <source>
        <dbReference type="Pfam" id="PF02163"/>
    </source>
</evidence>
<evidence type="ECO:0000256" key="5">
    <source>
        <dbReference type="ARBA" id="ARBA00022692"/>
    </source>
</evidence>
<evidence type="ECO:0000313" key="15">
    <source>
        <dbReference type="EMBL" id="HIU21248.1"/>
    </source>
</evidence>
<comment type="cofactor">
    <cofactor evidence="1">
        <name>Zn(2+)</name>
        <dbReference type="ChEBI" id="CHEBI:29105"/>
    </cofactor>
</comment>
<organism evidence="15 16">
    <name type="scientific">Candidatus Limadaptatus stercorigallinarum</name>
    <dbReference type="NCBI Taxonomy" id="2840845"/>
    <lineage>
        <taxon>Bacteria</taxon>
        <taxon>Bacillati</taxon>
        <taxon>Bacillota</taxon>
        <taxon>Clostridia</taxon>
        <taxon>Eubacteriales</taxon>
        <taxon>Candidatus Limadaptatus</taxon>
    </lineage>
</organism>
<name>A0A9D1L2U6_9FIRM</name>
<comment type="subcellular location">
    <subcellularLocation>
        <location evidence="2">Membrane</location>
        <topology evidence="2">Multi-pass membrane protein</topology>
    </subcellularLocation>
</comment>
<feature type="transmembrane region" description="Helical" evidence="13">
    <location>
        <begin position="104"/>
        <end position="124"/>
    </location>
</feature>
<evidence type="ECO:0000256" key="1">
    <source>
        <dbReference type="ARBA" id="ARBA00001947"/>
    </source>
</evidence>
<dbReference type="GO" id="GO:0006508">
    <property type="term" value="P:proteolysis"/>
    <property type="evidence" value="ECO:0007669"/>
    <property type="project" value="UniProtKB-KW"/>
</dbReference>
<comment type="caution">
    <text evidence="15">The sequence shown here is derived from an EMBL/GenBank/DDBJ whole genome shotgun (WGS) entry which is preliminary data.</text>
</comment>
<feature type="region of interest" description="Disordered" evidence="12">
    <location>
        <begin position="281"/>
        <end position="301"/>
    </location>
</feature>
<accession>A0A9D1L2U6</accession>
<keyword evidence="6" id="KW-0479">Metal-binding</keyword>
<keyword evidence="8" id="KW-0862">Zinc</keyword>
<dbReference type="GO" id="GO:0016020">
    <property type="term" value="C:membrane"/>
    <property type="evidence" value="ECO:0007669"/>
    <property type="project" value="UniProtKB-SubCell"/>
</dbReference>
<keyword evidence="5 13" id="KW-0812">Transmembrane</keyword>
<feature type="transmembrane region" description="Helical" evidence="13">
    <location>
        <begin position="145"/>
        <end position="166"/>
    </location>
</feature>
<dbReference type="AlphaFoldDB" id="A0A9D1L2U6"/>